<name>A0A385IRK3_9CAUD</name>
<evidence type="ECO:0000256" key="1">
    <source>
        <dbReference type="SAM" id="Coils"/>
    </source>
</evidence>
<organism evidence="2 3">
    <name type="scientific">Clostridium phage susfortuna</name>
    <dbReference type="NCBI Taxonomy" id="2316154"/>
    <lineage>
        <taxon>Viruses</taxon>
        <taxon>Duplodnaviria</taxon>
        <taxon>Heunggongvirae</taxon>
        <taxon>Uroviricota</taxon>
        <taxon>Caudoviricetes</taxon>
        <taxon>Guelinviridae</taxon>
        <taxon>Susfortunavirus</taxon>
        <taxon>Susfortunavirus susfortuna</taxon>
    </lineage>
</organism>
<evidence type="ECO:0000313" key="3">
    <source>
        <dbReference type="Proteomes" id="UP000262963"/>
    </source>
</evidence>
<protein>
    <submittedName>
        <fullName evidence="2">Uncharacterized protein</fullName>
    </submittedName>
</protein>
<dbReference type="EMBL" id="MH393889">
    <property type="protein sequence ID" value="AXY86163.1"/>
    <property type="molecule type" value="Genomic_DNA"/>
</dbReference>
<feature type="coiled-coil region" evidence="1">
    <location>
        <begin position="52"/>
        <end position="128"/>
    </location>
</feature>
<evidence type="ECO:0000313" key="2">
    <source>
        <dbReference type="EMBL" id="AXY86163.1"/>
    </source>
</evidence>
<proteinExistence type="predicted"/>
<keyword evidence="3" id="KW-1185">Reference proteome</keyword>
<keyword evidence="1" id="KW-0175">Coiled coil</keyword>
<dbReference type="Proteomes" id="UP000262963">
    <property type="component" value="Segment"/>
</dbReference>
<reference evidence="3" key="1">
    <citation type="submission" date="2018-05" db="EMBL/GenBank/DDBJ databases">
        <title>Novel Clostridium perfringens phage susfortuna.</title>
        <authorList>
            <person name="Kot W."/>
            <person name="Ploeger M."/>
            <person name="Pedersen J."/>
            <person name="Hansen L.H."/>
        </authorList>
    </citation>
    <scope>NUCLEOTIDE SEQUENCE [LARGE SCALE GENOMIC DNA]</scope>
</reference>
<accession>A0A385IRK3</accession>
<gene>
    <name evidence="2" type="ORF">susfortuna_gp23</name>
</gene>
<sequence>MKINIGGRGLGKTRELINKLEEELKHKDSIIENERWTKEFYHDCYRRGLHENRCFKNEIDGLNRVIEEIDKENKEIKNKFDGLSEMYEVKKKASNYWFDRYTLIQEELNRLLIEKKELVNSIEKLKFDRDMNLHSLEIMKKTISASEERIGELEWLNNVFSTIIKECCQSEDEIIIQYLDNKLNLLIDQNAPECMKTLLQNLIDELKS</sequence>